<evidence type="ECO:0000313" key="3">
    <source>
        <dbReference type="Proteomes" id="UP000444721"/>
    </source>
</evidence>
<protein>
    <submittedName>
        <fullName evidence="2">Uncharacterized protein</fullName>
    </submittedName>
</protein>
<dbReference type="VEuPathDB" id="AmoebaDB:FDP41_004662"/>
<evidence type="ECO:0000256" key="1">
    <source>
        <dbReference type="SAM" id="MobiDB-lite"/>
    </source>
</evidence>
<feature type="region of interest" description="Disordered" evidence="1">
    <location>
        <begin position="81"/>
        <end position="107"/>
    </location>
</feature>
<sequence length="107" mass="11672">MKRTFHSSNAAPQNSHQHEGNLSSINESIYSTRKRNSSAVPSVVSSLYCTSNDNSQMSTVANESGATTIDTALTSITLSHTQTQNQQQHHEETHVLDVSVHGEPTLH</sequence>
<dbReference type="GeneID" id="68111880"/>
<organism evidence="2 3">
    <name type="scientific">Naegleria fowleri</name>
    <name type="common">Brain eating amoeba</name>
    <dbReference type="NCBI Taxonomy" id="5763"/>
    <lineage>
        <taxon>Eukaryota</taxon>
        <taxon>Discoba</taxon>
        <taxon>Heterolobosea</taxon>
        <taxon>Tetramitia</taxon>
        <taxon>Eutetramitia</taxon>
        <taxon>Vahlkampfiidae</taxon>
        <taxon>Naegleria</taxon>
    </lineage>
</organism>
<dbReference type="AlphaFoldDB" id="A0A6A5BQ06"/>
<gene>
    <name evidence="2" type="ORF">FDP41_004662</name>
</gene>
<feature type="region of interest" description="Disordered" evidence="1">
    <location>
        <begin position="1"/>
        <end position="35"/>
    </location>
</feature>
<evidence type="ECO:0000313" key="2">
    <source>
        <dbReference type="EMBL" id="KAF0976288.1"/>
    </source>
</evidence>
<comment type="caution">
    <text evidence="2">The sequence shown here is derived from an EMBL/GenBank/DDBJ whole genome shotgun (WGS) entry which is preliminary data.</text>
</comment>
<dbReference type="VEuPathDB" id="AmoebaDB:NF0128650"/>
<dbReference type="Proteomes" id="UP000444721">
    <property type="component" value="Unassembled WGS sequence"/>
</dbReference>
<name>A0A6A5BQ06_NAEFO</name>
<accession>A0A6A5BQ06</accession>
<dbReference type="RefSeq" id="XP_044561001.1">
    <property type="nucleotide sequence ID" value="XM_044708101.1"/>
</dbReference>
<reference evidence="2 3" key="1">
    <citation type="journal article" date="2019" name="Sci. Rep.">
        <title>Nanopore sequencing improves the draft genome of the human pathogenic amoeba Naegleria fowleri.</title>
        <authorList>
            <person name="Liechti N."/>
            <person name="Schurch N."/>
            <person name="Bruggmann R."/>
            <person name="Wittwer M."/>
        </authorList>
    </citation>
    <scope>NUCLEOTIDE SEQUENCE [LARGE SCALE GENOMIC DNA]</scope>
    <source>
        <strain evidence="2 3">ATCC 30894</strain>
    </source>
</reference>
<dbReference type="EMBL" id="VFQX01000040">
    <property type="protein sequence ID" value="KAF0976288.1"/>
    <property type="molecule type" value="Genomic_DNA"/>
</dbReference>
<dbReference type="VEuPathDB" id="AmoebaDB:NfTy_069990"/>
<proteinExistence type="predicted"/>
<keyword evidence="3" id="KW-1185">Reference proteome</keyword>